<keyword evidence="2" id="KW-1185">Reference proteome</keyword>
<dbReference type="Proteomes" id="UP000277204">
    <property type="component" value="Unassembled WGS sequence"/>
</dbReference>
<protein>
    <submittedName>
        <fullName evidence="1">Uncharacterized protein</fullName>
    </submittedName>
</protein>
<dbReference type="InterPro" id="IPR036691">
    <property type="entry name" value="Endo/exonu/phosph_ase_sf"/>
</dbReference>
<sequence length="145" mass="16780">MLSESARKALTGLKSHGPRIIKAPLKSKKEGITMYAIQCYAPNNDSNDYGKDQFYERLQSIIVKCPEENLTILMRDLNDKFGMNNDGYEDIMRQHGLTGRNEREWRFANLCAFSKLVIGETTFTHKHIHKAKKLHGEPDRSYLYQ</sequence>
<name>A0A183MIU8_9TREM</name>
<gene>
    <name evidence="1" type="ORF">SMRZ_LOCUS15973</name>
</gene>
<evidence type="ECO:0000313" key="1">
    <source>
        <dbReference type="EMBL" id="VDP19613.1"/>
    </source>
</evidence>
<dbReference type="AlphaFoldDB" id="A0A183MIU8"/>
<dbReference type="Gene3D" id="3.60.10.10">
    <property type="entry name" value="Endonuclease/exonuclease/phosphatase"/>
    <property type="match status" value="1"/>
</dbReference>
<dbReference type="EMBL" id="UZAI01017036">
    <property type="protein sequence ID" value="VDP19613.1"/>
    <property type="molecule type" value="Genomic_DNA"/>
</dbReference>
<organism evidence="1 2">
    <name type="scientific">Schistosoma margrebowiei</name>
    <dbReference type="NCBI Taxonomy" id="48269"/>
    <lineage>
        <taxon>Eukaryota</taxon>
        <taxon>Metazoa</taxon>
        <taxon>Spiralia</taxon>
        <taxon>Lophotrochozoa</taxon>
        <taxon>Platyhelminthes</taxon>
        <taxon>Trematoda</taxon>
        <taxon>Digenea</taxon>
        <taxon>Strigeidida</taxon>
        <taxon>Schistosomatoidea</taxon>
        <taxon>Schistosomatidae</taxon>
        <taxon>Schistosoma</taxon>
    </lineage>
</organism>
<evidence type="ECO:0000313" key="2">
    <source>
        <dbReference type="Proteomes" id="UP000277204"/>
    </source>
</evidence>
<proteinExistence type="predicted"/>
<accession>A0A183MIU8</accession>
<reference evidence="1 2" key="1">
    <citation type="submission" date="2018-11" db="EMBL/GenBank/DDBJ databases">
        <authorList>
            <consortium name="Pathogen Informatics"/>
        </authorList>
    </citation>
    <scope>NUCLEOTIDE SEQUENCE [LARGE SCALE GENOMIC DNA]</scope>
    <source>
        <strain evidence="1 2">Zambia</strain>
    </source>
</reference>